<keyword evidence="2" id="KW-1185">Reference proteome</keyword>
<dbReference type="SUPFAM" id="SSF56925">
    <property type="entry name" value="OMPA-like"/>
    <property type="match status" value="1"/>
</dbReference>
<dbReference type="Proteomes" id="UP000567293">
    <property type="component" value="Unassembled WGS sequence"/>
</dbReference>
<protein>
    <recommendedName>
        <fullName evidence="3">Outer membrane protein beta-barrel domain-containing protein</fullName>
    </recommendedName>
</protein>
<proteinExistence type="predicted"/>
<sequence>MRSPAMRSSWERPLPGVYHSFLVELYSGYTFDRVSSAGTSSNLSGGMGSFGYNLKPWLQIVGDTSYNLVSSGGVKNVLYGNHFGGRYFYHRVSRWNLTPFVEGLVGGSRFEVTVSGAGGYRTSDSCISYKAGGGVDMRVGKHWEIRVIDVDYYRTSFGGTTQNNYWASAGVVLRLFGSGGSE</sequence>
<dbReference type="Gene3D" id="2.40.160.20">
    <property type="match status" value="1"/>
</dbReference>
<name>A0A7V8NMB7_9BACT</name>
<dbReference type="InterPro" id="IPR011250">
    <property type="entry name" value="OMP/PagP_B-barrel"/>
</dbReference>
<gene>
    <name evidence="1" type="ORF">HRJ53_03250</name>
</gene>
<dbReference type="AlphaFoldDB" id="A0A7V8NMB7"/>
<organism evidence="1 2">
    <name type="scientific">Candidatus Acidiferrum panamense</name>
    <dbReference type="NCBI Taxonomy" id="2741543"/>
    <lineage>
        <taxon>Bacteria</taxon>
        <taxon>Pseudomonadati</taxon>
        <taxon>Acidobacteriota</taxon>
        <taxon>Terriglobia</taxon>
        <taxon>Candidatus Acidiferrales</taxon>
        <taxon>Candidatus Acidiferrum</taxon>
    </lineage>
</organism>
<accession>A0A7V8NMB7</accession>
<comment type="caution">
    <text evidence="1">The sequence shown here is derived from an EMBL/GenBank/DDBJ whole genome shotgun (WGS) entry which is preliminary data.</text>
</comment>
<evidence type="ECO:0000313" key="2">
    <source>
        <dbReference type="Proteomes" id="UP000567293"/>
    </source>
</evidence>
<evidence type="ECO:0000313" key="1">
    <source>
        <dbReference type="EMBL" id="MBA0083990.1"/>
    </source>
</evidence>
<reference evidence="1" key="1">
    <citation type="submission" date="2020-06" db="EMBL/GenBank/DDBJ databases">
        <title>Legume-microbial interactions unlock mineral nutrients during tropical forest succession.</title>
        <authorList>
            <person name="Epihov D.Z."/>
        </authorList>
    </citation>
    <scope>NUCLEOTIDE SEQUENCE [LARGE SCALE GENOMIC DNA]</scope>
    <source>
        <strain evidence="1">Pan2503</strain>
    </source>
</reference>
<evidence type="ECO:0008006" key="3">
    <source>
        <dbReference type="Google" id="ProtNLM"/>
    </source>
</evidence>
<dbReference type="EMBL" id="JACDQQ010000318">
    <property type="protein sequence ID" value="MBA0083990.1"/>
    <property type="molecule type" value="Genomic_DNA"/>
</dbReference>